<dbReference type="PANTHER" id="PTHR24252:SF7">
    <property type="entry name" value="HYALIN"/>
    <property type="match status" value="1"/>
</dbReference>
<reference evidence="8" key="1">
    <citation type="submission" date="2007-01" db="EMBL/GenBank/DDBJ databases">
        <title>Characterization of serine proteinases of Meloidogyne incognita expressed in the rectal glands.</title>
        <authorList>
            <person name="Shingles J."/>
            <person name="Lilley C.J."/>
            <person name="Atkinson H.J."/>
            <person name="Urwin P.E."/>
        </authorList>
    </citation>
    <scope>NUCLEOTIDE SEQUENCE</scope>
</reference>
<dbReference type="Gene3D" id="2.40.10.10">
    <property type="entry name" value="Trypsin-like serine proteases"/>
    <property type="match status" value="1"/>
</dbReference>
<keyword evidence="6" id="KW-0732">Signal</keyword>
<protein>
    <submittedName>
        <fullName evidence="8">Serine proteinase</fullName>
    </submittedName>
</protein>
<dbReference type="PROSITE" id="PS00134">
    <property type="entry name" value="TRYPSIN_HIS"/>
    <property type="match status" value="1"/>
</dbReference>
<evidence type="ECO:0000256" key="3">
    <source>
        <dbReference type="ARBA" id="ARBA00022825"/>
    </source>
</evidence>
<keyword evidence="3 5" id="KW-0720">Serine protease</keyword>
<dbReference type="SMART" id="SM00020">
    <property type="entry name" value="Tryp_SPc"/>
    <property type="match status" value="1"/>
</dbReference>
<organism evidence="8">
    <name type="scientific">Meloidogyne incognita</name>
    <name type="common">Southern root-knot nematode worm</name>
    <name type="synonym">Oxyuris incognita</name>
    <dbReference type="NCBI Taxonomy" id="6306"/>
    <lineage>
        <taxon>Eukaryota</taxon>
        <taxon>Metazoa</taxon>
        <taxon>Ecdysozoa</taxon>
        <taxon>Nematoda</taxon>
        <taxon>Chromadorea</taxon>
        <taxon>Rhabditida</taxon>
        <taxon>Tylenchina</taxon>
        <taxon>Tylenchomorpha</taxon>
        <taxon>Tylenchoidea</taxon>
        <taxon>Meloidogynidae</taxon>
        <taxon>Meloidogyninae</taxon>
        <taxon>Meloidogyne</taxon>
        <taxon>Meloidogyne incognita group</taxon>
    </lineage>
</organism>
<accession>B4X6X4</accession>
<dbReference type="InterPro" id="IPR018114">
    <property type="entry name" value="TRYPSIN_HIS"/>
</dbReference>
<evidence type="ECO:0000256" key="1">
    <source>
        <dbReference type="ARBA" id="ARBA00022670"/>
    </source>
</evidence>
<keyword evidence="2 5" id="KW-0378">Hydrolase</keyword>
<proteinExistence type="evidence at transcript level"/>
<dbReference type="PANTHER" id="PTHR24252">
    <property type="entry name" value="ACROSIN-RELATED"/>
    <property type="match status" value="1"/>
</dbReference>
<dbReference type="CDD" id="cd00190">
    <property type="entry name" value="Tryp_SPc"/>
    <property type="match status" value="1"/>
</dbReference>
<dbReference type="InterPro" id="IPR001254">
    <property type="entry name" value="Trypsin_dom"/>
</dbReference>
<evidence type="ECO:0000313" key="8">
    <source>
        <dbReference type="EMBL" id="ABQ02009.1"/>
    </source>
</evidence>
<dbReference type="InterPro" id="IPR001314">
    <property type="entry name" value="Peptidase_S1A"/>
</dbReference>
<dbReference type="InterPro" id="IPR033116">
    <property type="entry name" value="TRYPSIN_SER"/>
</dbReference>
<feature type="chain" id="PRO_5002826669" evidence="6">
    <location>
        <begin position="17"/>
        <end position="296"/>
    </location>
</feature>
<feature type="domain" description="Peptidase S1" evidence="7">
    <location>
        <begin position="48"/>
        <end position="288"/>
    </location>
</feature>
<gene>
    <name evidence="8" type="primary">SP2</name>
</gene>
<feature type="signal peptide" evidence="6">
    <location>
        <begin position="1"/>
        <end position="16"/>
    </location>
</feature>
<dbReference type="InterPro" id="IPR009003">
    <property type="entry name" value="Peptidase_S1_PA"/>
</dbReference>
<dbReference type="PROSITE" id="PS00135">
    <property type="entry name" value="TRYPSIN_SER"/>
    <property type="match status" value="1"/>
</dbReference>
<dbReference type="FunFam" id="2.40.10.10:FF:000003">
    <property type="entry name" value="Transmembrane serine protease 3"/>
    <property type="match status" value="1"/>
</dbReference>
<evidence type="ECO:0000259" key="7">
    <source>
        <dbReference type="PROSITE" id="PS50240"/>
    </source>
</evidence>
<dbReference type="InterPro" id="IPR043504">
    <property type="entry name" value="Peptidase_S1_PA_chymotrypsin"/>
</dbReference>
<dbReference type="EMBL" id="EF209337">
    <property type="protein sequence ID" value="ABQ02009.1"/>
    <property type="molecule type" value="mRNA"/>
</dbReference>
<dbReference type="AlphaFoldDB" id="B4X6X4"/>
<dbReference type="SUPFAM" id="SSF50494">
    <property type="entry name" value="Trypsin-like serine proteases"/>
    <property type="match status" value="1"/>
</dbReference>
<name>B4X6X4_MELIC</name>
<keyword evidence="4" id="KW-1015">Disulfide bond</keyword>
<keyword evidence="1 5" id="KW-0645">Protease</keyword>
<dbReference type="GO" id="GO:0006508">
    <property type="term" value="P:proteolysis"/>
    <property type="evidence" value="ECO:0007669"/>
    <property type="project" value="UniProtKB-KW"/>
</dbReference>
<evidence type="ECO:0000256" key="5">
    <source>
        <dbReference type="RuleBase" id="RU363034"/>
    </source>
</evidence>
<dbReference type="PROSITE" id="PS50240">
    <property type="entry name" value="TRYPSIN_DOM"/>
    <property type="match status" value="1"/>
</dbReference>
<evidence type="ECO:0000256" key="2">
    <source>
        <dbReference type="ARBA" id="ARBA00022801"/>
    </source>
</evidence>
<dbReference type="PRINTS" id="PR00722">
    <property type="entry name" value="CHYMOTRYPSIN"/>
</dbReference>
<sequence>MLFYFLIIFILNLIVSSKIEKKNEIKCGISSLNNFSRFDYLMPDTHRLVGSLKTDPHAWPWTCQLVAVKGENKKDNSTTIVHKCGCALIDNEFVVTAAHCFAKSRISKRFKILLGGHAIYSGLPHNVVSISIHPLYQIVHSAYDVALLRISPLAIFTDSIWPICLPSKPPKNNGMCVVTGWGRLKEGGERPLTLREIHVPILSTTTCNNFRHYSGRMHTTSMICAGFNNGRIDSCQGDSGGPLQCQNKKGVWELQGVVSWGIGCAQPKFPGVYTKIYAMKPWIRTEMSKLHCVRKR</sequence>
<evidence type="ECO:0000256" key="6">
    <source>
        <dbReference type="SAM" id="SignalP"/>
    </source>
</evidence>
<dbReference type="Pfam" id="PF00089">
    <property type="entry name" value="Trypsin"/>
    <property type="match status" value="1"/>
</dbReference>
<dbReference type="GO" id="GO:0004252">
    <property type="term" value="F:serine-type endopeptidase activity"/>
    <property type="evidence" value="ECO:0007669"/>
    <property type="project" value="InterPro"/>
</dbReference>
<evidence type="ECO:0000256" key="4">
    <source>
        <dbReference type="ARBA" id="ARBA00023157"/>
    </source>
</evidence>
<dbReference type="MEROPS" id="S01.294"/>